<protein>
    <submittedName>
        <fullName evidence="8">CIC11C00000005054</fullName>
    </submittedName>
</protein>
<evidence type="ECO:0000256" key="2">
    <source>
        <dbReference type="ARBA" id="ARBA00004394"/>
    </source>
</evidence>
<dbReference type="Proteomes" id="UP000182259">
    <property type="component" value="Chromosome V"/>
</dbReference>
<dbReference type="EMBL" id="LT635768">
    <property type="protein sequence ID" value="SGZ57199.1"/>
    <property type="molecule type" value="Genomic_DNA"/>
</dbReference>
<feature type="transmembrane region" description="Helical" evidence="7">
    <location>
        <begin position="152"/>
        <end position="175"/>
    </location>
</feature>
<dbReference type="InterPro" id="IPR003689">
    <property type="entry name" value="ZIP"/>
</dbReference>
<reference evidence="8 9" key="1">
    <citation type="submission" date="2016-10" db="EMBL/GenBank/DDBJ databases">
        <authorList>
            <person name="de Groot N.N."/>
        </authorList>
    </citation>
    <scope>NUCLEOTIDE SEQUENCE [LARGE SCALE GENOMIC DNA]</scope>
    <source>
        <strain evidence="8 9">PYCC 4715</strain>
    </source>
</reference>
<evidence type="ECO:0000256" key="6">
    <source>
        <dbReference type="ARBA" id="ARBA00023136"/>
    </source>
</evidence>
<dbReference type="GO" id="GO:0006829">
    <property type="term" value="P:zinc ion transport"/>
    <property type="evidence" value="ECO:0007669"/>
    <property type="project" value="InterPro"/>
</dbReference>
<feature type="transmembrane region" description="Helical" evidence="7">
    <location>
        <begin position="216"/>
        <end position="234"/>
    </location>
</feature>
<dbReference type="Pfam" id="PF02535">
    <property type="entry name" value="Zip"/>
    <property type="match status" value="1"/>
</dbReference>
<organism evidence="8 9">
    <name type="scientific">Sungouiella intermedia</name>
    <dbReference type="NCBI Taxonomy" id="45354"/>
    <lineage>
        <taxon>Eukaryota</taxon>
        <taxon>Fungi</taxon>
        <taxon>Dikarya</taxon>
        <taxon>Ascomycota</taxon>
        <taxon>Saccharomycotina</taxon>
        <taxon>Pichiomycetes</taxon>
        <taxon>Metschnikowiaceae</taxon>
        <taxon>Sungouiella</taxon>
    </lineage>
</organism>
<evidence type="ECO:0000256" key="4">
    <source>
        <dbReference type="ARBA" id="ARBA00022989"/>
    </source>
</evidence>
<evidence type="ECO:0000256" key="7">
    <source>
        <dbReference type="SAM" id="Phobius"/>
    </source>
</evidence>
<keyword evidence="5" id="KW-0333">Golgi apparatus</keyword>
<feature type="transmembrane region" description="Helical" evidence="7">
    <location>
        <begin position="273"/>
        <end position="290"/>
    </location>
</feature>
<dbReference type="PANTHER" id="PTHR16133:SF0">
    <property type="entry name" value="ZINC_IRON REGULATED TRANSPORTER-RELATED PROTEIN 102B, ISOFORM E"/>
    <property type="match status" value="1"/>
</dbReference>
<comment type="subcellular location">
    <subcellularLocation>
        <location evidence="1">Endomembrane system</location>
        <topology evidence="1">Multi-pass membrane protein</topology>
    </subcellularLocation>
    <subcellularLocation>
        <location evidence="2">Golgi apparatus membrane</location>
    </subcellularLocation>
</comment>
<feature type="transmembrane region" description="Helical" evidence="7">
    <location>
        <begin position="187"/>
        <end position="210"/>
    </location>
</feature>
<sequence>MTTFLWLLLLSVIMAIASLAVGLFPLKARVALHHMNLASALSMGILVGTALAAVIPEGVQMLLESGYSNNPDSGMALSGVIGLSLIVGFAVMFLVDHYEQLITTGEVSNTLPEQDSIWKSFLRSPLTLGLLLHSFVDGIALGTAFVNNDDSFQILFLLMITIHKLPTAFSLSVMLHQEGLLDSVVQIHLLAFSVLTPVSSILTYLFVLLLKLNNNFVVGVLFLFSAGTFLYSVIHVMMEVMNKKDDYSLVAVSDPLVAATAHQHGSSFSRSEVLLSMIGIFIPVIFTFAGDH</sequence>
<accession>A0A1L0C0U0</accession>
<name>A0A1L0C0U0_9ASCO</name>
<dbReference type="AlphaFoldDB" id="A0A1L0C0U0"/>
<keyword evidence="6 7" id="KW-0472">Membrane</keyword>
<evidence type="ECO:0000313" key="8">
    <source>
        <dbReference type="EMBL" id="SGZ57199.1"/>
    </source>
</evidence>
<feature type="transmembrane region" description="Helical" evidence="7">
    <location>
        <begin position="37"/>
        <end position="55"/>
    </location>
</feature>
<dbReference type="PANTHER" id="PTHR16133">
    <property type="entry name" value="SOLUTE CARRIER FAMILY 39 ZINC TRANSPORTER , MEMBER 9-RELATED"/>
    <property type="match status" value="1"/>
</dbReference>
<evidence type="ECO:0000256" key="3">
    <source>
        <dbReference type="ARBA" id="ARBA00022692"/>
    </source>
</evidence>
<feature type="transmembrane region" description="Helical" evidence="7">
    <location>
        <begin position="6"/>
        <end position="25"/>
    </location>
</feature>
<proteinExistence type="predicted"/>
<evidence type="ECO:0000256" key="1">
    <source>
        <dbReference type="ARBA" id="ARBA00004127"/>
    </source>
</evidence>
<feature type="transmembrane region" description="Helical" evidence="7">
    <location>
        <begin position="75"/>
        <end position="95"/>
    </location>
</feature>
<keyword evidence="3 7" id="KW-0812">Transmembrane</keyword>
<dbReference type="GO" id="GO:0046873">
    <property type="term" value="F:metal ion transmembrane transporter activity"/>
    <property type="evidence" value="ECO:0007669"/>
    <property type="project" value="InterPro"/>
</dbReference>
<keyword evidence="4 7" id="KW-1133">Transmembrane helix</keyword>
<dbReference type="InterPro" id="IPR045891">
    <property type="entry name" value="ZIP9"/>
</dbReference>
<gene>
    <name evidence="8" type="ORF">SAMEA4029009_CIC11G00000005054</name>
</gene>
<dbReference type="GO" id="GO:0000139">
    <property type="term" value="C:Golgi membrane"/>
    <property type="evidence" value="ECO:0007669"/>
    <property type="project" value="UniProtKB-SubCell"/>
</dbReference>
<evidence type="ECO:0000256" key="5">
    <source>
        <dbReference type="ARBA" id="ARBA00023034"/>
    </source>
</evidence>
<evidence type="ECO:0000313" key="9">
    <source>
        <dbReference type="Proteomes" id="UP000182259"/>
    </source>
</evidence>